<dbReference type="Proteomes" id="UP000030665">
    <property type="component" value="Unassembled WGS sequence"/>
</dbReference>
<accession>A0A077ZDN7</accession>
<proteinExistence type="predicted"/>
<keyword evidence="2" id="KW-1185">Reference proteome</keyword>
<dbReference type="AlphaFoldDB" id="A0A077ZDN7"/>
<organism evidence="1 2">
    <name type="scientific">Trichuris trichiura</name>
    <name type="common">Whipworm</name>
    <name type="synonym">Trichocephalus trichiurus</name>
    <dbReference type="NCBI Taxonomy" id="36087"/>
    <lineage>
        <taxon>Eukaryota</taxon>
        <taxon>Metazoa</taxon>
        <taxon>Ecdysozoa</taxon>
        <taxon>Nematoda</taxon>
        <taxon>Enoplea</taxon>
        <taxon>Dorylaimia</taxon>
        <taxon>Trichinellida</taxon>
        <taxon>Trichuridae</taxon>
        <taxon>Trichuris</taxon>
    </lineage>
</organism>
<protein>
    <submittedName>
        <fullName evidence="1">Uncharacterized protein</fullName>
    </submittedName>
</protein>
<gene>
    <name evidence="1" type="ORF">TTRE_0000679901</name>
</gene>
<reference evidence="1" key="1">
    <citation type="submission" date="2014-01" db="EMBL/GenBank/DDBJ databases">
        <authorList>
            <person name="Aslett M."/>
        </authorList>
    </citation>
    <scope>NUCLEOTIDE SEQUENCE</scope>
</reference>
<name>A0A077ZDN7_TRITR</name>
<sequence length="210" mass="23387">MPLQEELLELQSNVELKGRLSQGRQQFWLHKGVPELYPGVWDVVKKVTDLSSPIESSLARMKYRYGLSDKETYSAASSQTRRSLSAIKLDRAQHRQASSAVDEPCSFSILEKQFSVINRVLYVDSPPEVRAATSKNVKSGLLRHLNNGDLSYCSLCTDASDAYQRRNAAHLETVGCSGNCFQVRAITLPAILSCPSLSLNLNMTRVRCCC</sequence>
<dbReference type="EMBL" id="HG806349">
    <property type="protein sequence ID" value="CDW58482.1"/>
    <property type="molecule type" value="Genomic_DNA"/>
</dbReference>
<evidence type="ECO:0000313" key="1">
    <source>
        <dbReference type="EMBL" id="CDW58482.1"/>
    </source>
</evidence>
<evidence type="ECO:0000313" key="2">
    <source>
        <dbReference type="Proteomes" id="UP000030665"/>
    </source>
</evidence>
<reference evidence="1" key="2">
    <citation type="submission" date="2014-03" db="EMBL/GenBank/DDBJ databases">
        <title>The whipworm genome and dual-species transcriptomics of an intimate host-pathogen interaction.</title>
        <authorList>
            <person name="Foth B.J."/>
            <person name="Tsai I.J."/>
            <person name="Reid A.J."/>
            <person name="Bancroft A.J."/>
            <person name="Nichol S."/>
            <person name="Tracey A."/>
            <person name="Holroyd N."/>
            <person name="Cotton J.A."/>
            <person name="Stanley E.J."/>
            <person name="Zarowiecki M."/>
            <person name="Liu J.Z."/>
            <person name="Huckvale T."/>
            <person name="Cooper P.J."/>
            <person name="Grencis R.K."/>
            <person name="Berriman M."/>
        </authorList>
    </citation>
    <scope>NUCLEOTIDE SEQUENCE [LARGE SCALE GENOMIC DNA]</scope>
</reference>